<dbReference type="Pfam" id="PF11374">
    <property type="entry name" value="DUF3176"/>
    <property type="match status" value="1"/>
</dbReference>
<organism evidence="3 4">
    <name type="scientific">Immersiella caudata</name>
    <dbReference type="NCBI Taxonomy" id="314043"/>
    <lineage>
        <taxon>Eukaryota</taxon>
        <taxon>Fungi</taxon>
        <taxon>Dikarya</taxon>
        <taxon>Ascomycota</taxon>
        <taxon>Pezizomycotina</taxon>
        <taxon>Sordariomycetes</taxon>
        <taxon>Sordariomycetidae</taxon>
        <taxon>Sordariales</taxon>
        <taxon>Lasiosphaeriaceae</taxon>
        <taxon>Immersiella</taxon>
    </lineage>
</organism>
<dbReference type="EMBL" id="JAULSU010000002">
    <property type="protein sequence ID" value="KAK0627374.1"/>
    <property type="molecule type" value="Genomic_DNA"/>
</dbReference>
<evidence type="ECO:0000256" key="2">
    <source>
        <dbReference type="SAM" id="Phobius"/>
    </source>
</evidence>
<reference evidence="3" key="1">
    <citation type="submission" date="2023-06" db="EMBL/GenBank/DDBJ databases">
        <title>Genome-scale phylogeny and comparative genomics of the fungal order Sordariales.</title>
        <authorList>
            <consortium name="Lawrence Berkeley National Laboratory"/>
            <person name="Hensen N."/>
            <person name="Bonometti L."/>
            <person name="Westerberg I."/>
            <person name="Brannstrom I.O."/>
            <person name="Guillou S."/>
            <person name="Cros-Aarteil S."/>
            <person name="Calhoun S."/>
            <person name="Haridas S."/>
            <person name="Kuo A."/>
            <person name="Mondo S."/>
            <person name="Pangilinan J."/>
            <person name="Riley R."/>
            <person name="Labutti K."/>
            <person name="Andreopoulos B."/>
            <person name="Lipzen A."/>
            <person name="Chen C."/>
            <person name="Yanf M."/>
            <person name="Daum C."/>
            <person name="Ng V."/>
            <person name="Clum A."/>
            <person name="Steindorff A."/>
            <person name="Ohm R."/>
            <person name="Martin F."/>
            <person name="Silar P."/>
            <person name="Natvig D."/>
            <person name="Lalanne C."/>
            <person name="Gautier V."/>
            <person name="Ament-Velasquez S.L."/>
            <person name="Kruys A."/>
            <person name="Hutchinson M.I."/>
            <person name="Powell A.J."/>
            <person name="Barry K."/>
            <person name="Miller A.N."/>
            <person name="Grigoriev I.V."/>
            <person name="Debuchy R."/>
            <person name="Gladieux P."/>
            <person name="Thoren M.H."/>
            <person name="Johannesson H."/>
        </authorList>
    </citation>
    <scope>NUCLEOTIDE SEQUENCE</scope>
    <source>
        <strain evidence="3">CBS 606.72</strain>
    </source>
</reference>
<feature type="region of interest" description="Disordered" evidence="1">
    <location>
        <begin position="1"/>
        <end position="36"/>
    </location>
</feature>
<keyword evidence="2" id="KW-0472">Membrane</keyword>
<comment type="caution">
    <text evidence="3">The sequence shown here is derived from an EMBL/GenBank/DDBJ whole genome shotgun (WGS) entry which is preliminary data.</text>
</comment>
<dbReference type="PANTHER" id="PTHR35394:SF5">
    <property type="entry name" value="DUF3176 DOMAIN-CONTAINING PROTEIN"/>
    <property type="match status" value="1"/>
</dbReference>
<gene>
    <name evidence="3" type="ORF">B0T14DRAFT_563182</name>
</gene>
<evidence type="ECO:0000313" key="4">
    <source>
        <dbReference type="Proteomes" id="UP001175000"/>
    </source>
</evidence>
<evidence type="ECO:0000256" key="1">
    <source>
        <dbReference type="SAM" id="MobiDB-lite"/>
    </source>
</evidence>
<dbReference type="Proteomes" id="UP001175000">
    <property type="component" value="Unassembled WGS sequence"/>
</dbReference>
<accession>A0AA39X4X1</accession>
<dbReference type="PANTHER" id="PTHR35394">
    <property type="entry name" value="DUF3176 DOMAIN-CONTAINING PROTEIN"/>
    <property type="match status" value="1"/>
</dbReference>
<dbReference type="AlphaFoldDB" id="A0AA39X4X1"/>
<sequence length="122" mass="13137">MAAIAASGVELTAPSSPAMSPDATKRDIQSTVTPRGGPWSPLRHRLRRFCISFRHHLSQIGNDWSWEFASTFLSIAATIAIVAVLSVYNHQKFPQVPGDISLNAVVATLSTVSKSSLIFSVS</sequence>
<keyword evidence="2" id="KW-0812">Transmembrane</keyword>
<feature type="transmembrane region" description="Helical" evidence="2">
    <location>
        <begin position="68"/>
        <end position="88"/>
    </location>
</feature>
<dbReference type="InterPro" id="IPR021514">
    <property type="entry name" value="DUF3176"/>
</dbReference>
<name>A0AA39X4X1_9PEZI</name>
<evidence type="ECO:0000313" key="3">
    <source>
        <dbReference type="EMBL" id="KAK0627374.1"/>
    </source>
</evidence>
<keyword evidence="4" id="KW-1185">Reference proteome</keyword>
<proteinExistence type="predicted"/>
<keyword evidence="2" id="KW-1133">Transmembrane helix</keyword>
<protein>
    <submittedName>
        <fullName evidence="3">Uncharacterized protein</fullName>
    </submittedName>
</protein>